<dbReference type="EMBL" id="WLZY01000016">
    <property type="protein sequence ID" value="NDL61018.1"/>
    <property type="molecule type" value="Genomic_DNA"/>
</dbReference>
<dbReference type="CDD" id="cd00610">
    <property type="entry name" value="OAT_like"/>
    <property type="match status" value="1"/>
</dbReference>
<dbReference type="GO" id="GO:0042802">
    <property type="term" value="F:identical protein binding"/>
    <property type="evidence" value="ECO:0007669"/>
    <property type="project" value="TreeGrafter"/>
</dbReference>
<dbReference type="Gene3D" id="3.90.1150.10">
    <property type="entry name" value="Aspartate Aminotransferase, domain 1"/>
    <property type="match status" value="1"/>
</dbReference>
<accession>A0A7K3MF20</accession>
<evidence type="ECO:0000256" key="1">
    <source>
        <dbReference type="ARBA" id="ARBA00001933"/>
    </source>
</evidence>
<reference evidence="4 5" key="1">
    <citation type="submission" date="2019-11" db="EMBL/GenBank/DDBJ databases">
        <authorList>
            <person name="Li X.-J."/>
            <person name="Feng X.-M."/>
        </authorList>
    </citation>
    <scope>NUCLEOTIDE SEQUENCE [LARGE SCALE GENOMIC DNA]</scope>
    <source>
        <strain evidence="4 5">XMNu-373</strain>
    </source>
</reference>
<comment type="caution">
    <text evidence="4">The sequence shown here is derived from an EMBL/GenBank/DDBJ whole genome shotgun (WGS) entry which is preliminary data.</text>
</comment>
<dbReference type="Gene3D" id="3.40.640.10">
    <property type="entry name" value="Type I PLP-dependent aspartate aminotransferase-like (Major domain)"/>
    <property type="match status" value="1"/>
</dbReference>
<keyword evidence="4" id="KW-0808">Transferase</keyword>
<dbReference type="AlphaFoldDB" id="A0A7K3MF20"/>
<sequence>MSVAPKTAPHAQPEIITLDAALDASHAEAMRWYAEAINPTAVAEARILGETGAVVRAHGAVLTDDQGNEFLDCLAGFGSVNLGHNHPEVIAALDGVAALPGFLQIWPGAVTPALAVSLLRVAPGDLGRVFFCNSGTEAIEAAIKLVRGSMGRTGLLSTTNSFHGKSIGALSVSGRPVYQKPFGPLLPGCERVPYGDLDALEKALRTKDFGGFFVEPIQGEGGIVLPPDGYLKGAERLCRETGTLLVVDEIQTGLGRTGTLFACDRDNVAPDILCLAKGLGGGLFPLGACLARADVWDRVYGSRDTAHLHTSTFGGGSRACAVGLKTLEILLRDRLPGHADRVGRRLIARLRDIADRYPLIDEVRGRGLLIGIQFGSPRIGAGFAREYAGAVAAALLRQEHNIITINTLNNPNVMRIEPPLILTDAQADRIGDAMESIARRHRSVLGATAKIGLRNLRSRAVGSVPS</sequence>
<dbReference type="RefSeq" id="WP_162453734.1">
    <property type="nucleotide sequence ID" value="NZ_WLZY01000016.1"/>
</dbReference>
<dbReference type="FunFam" id="3.40.640.10:FF:000004">
    <property type="entry name" value="Acetylornithine aminotransferase"/>
    <property type="match status" value="1"/>
</dbReference>
<dbReference type="PROSITE" id="PS00600">
    <property type="entry name" value="AA_TRANSFER_CLASS_3"/>
    <property type="match status" value="1"/>
</dbReference>
<dbReference type="InterPro" id="IPR015422">
    <property type="entry name" value="PyrdxlP-dep_Trfase_small"/>
</dbReference>
<proteinExistence type="inferred from homology"/>
<dbReference type="PIRSF" id="PIRSF000521">
    <property type="entry name" value="Transaminase_4ab_Lys_Orn"/>
    <property type="match status" value="1"/>
</dbReference>
<dbReference type="InterPro" id="IPR050103">
    <property type="entry name" value="Class-III_PLP-dep_AT"/>
</dbReference>
<name>A0A7K3MF20_9ACTN</name>
<comment type="cofactor">
    <cofactor evidence="1">
        <name>pyridoxal 5'-phosphate</name>
        <dbReference type="ChEBI" id="CHEBI:597326"/>
    </cofactor>
</comment>
<evidence type="ECO:0000313" key="5">
    <source>
        <dbReference type="Proteomes" id="UP000460435"/>
    </source>
</evidence>
<protein>
    <submittedName>
        <fullName evidence="4">Aminotransferase class III-fold pyridoxal phosphate-dependent enzyme</fullName>
    </submittedName>
</protein>
<dbReference type="Proteomes" id="UP000460435">
    <property type="component" value="Unassembled WGS sequence"/>
</dbReference>
<dbReference type="InterPro" id="IPR015424">
    <property type="entry name" value="PyrdxlP-dep_Trfase"/>
</dbReference>
<dbReference type="SUPFAM" id="SSF53383">
    <property type="entry name" value="PLP-dependent transferases"/>
    <property type="match status" value="1"/>
</dbReference>
<gene>
    <name evidence="4" type="ORF">F7O44_28505</name>
</gene>
<dbReference type="PANTHER" id="PTHR11986">
    <property type="entry name" value="AMINOTRANSFERASE CLASS III"/>
    <property type="match status" value="1"/>
</dbReference>
<evidence type="ECO:0000256" key="2">
    <source>
        <dbReference type="ARBA" id="ARBA00022898"/>
    </source>
</evidence>
<dbReference type="InterPro" id="IPR049704">
    <property type="entry name" value="Aminotrans_3_PPA_site"/>
</dbReference>
<evidence type="ECO:0000313" key="4">
    <source>
        <dbReference type="EMBL" id="NDL61018.1"/>
    </source>
</evidence>
<dbReference type="InterPro" id="IPR015421">
    <property type="entry name" value="PyrdxlP-dep_Trfase_major"/>
</dbReference>
<dbReference type="GO" id="GO:0030170">
    <property type="term" value="F:pyridoxal phosphate binding"/>
    <property type="evidence" value="ECO:0007669"/>
    <property type="project" value="InterPro"/>
</dbReference>
<organism evidence="4 5">
    <name type="scientific">Phytoactinopolyspora mesophila</name>
    <dbReference type="NCBI Taxonomy" id="2650750"/>
    <lineage>
        <taxon>Bacteria</taxon>
        <taxon>Bacillati</taxon>
        <taxon>Actinomycetota</taxon>
        <taxon>Actinomycetes</taxon>
        <taxon>Jiangellales</taxon>
        <taxon>Jiangellaceae</taxon>
        <taxon>Phytoactinopolyspora</taxon>
    </lineage>
</organism>
<evidence type="ECO:0000256" key="3">
    <source>
        <dbReference type="RuleBase" id="RU003560"/>
    </source>
</evidence>
<keyword evidence="4" id="KW-0032">Aminotransferase</keyword>
<comment type="similarity">
    <text evidence="3">Belongs to the class-III pyridoxal-phosphate-dependent aminotransferase family.</text>
</comment>
<dbReference type="PANTHER" id="PTHR11986:SF121">
    <property type="entry name" value="BLR3010 PROTEIN"/>
    <property type="match status" value="1"/>
</dbReference>
<dbReference type="GO" id="GO:0008483">
    <property type="term" value="F:transaminase activity"/>
    <property type="evidence" value="ECO:0007669"/>
    <property type="project" value="UniProtKB-KW"/>
</dbReference>
<dbReference type="InterPro" id="IPR005814">
    <property type="entry name" value="Aminotrans_3"/>
</dbReference>
<dbReference type="Pfam" id="PF00202">
    <property type="entry name" value="Aminotran_3"/>
    <property type="match status" value="1"/>
</dbReference>
<keyword evidence="2 3" id="KW-0663">Pyridoxal phosphate</keyword>
<keyword evidence="5" id="KW-1185">Reference proteome</keyword>